<dbReference type="Pfam" id="PF13480">
    <property type="entry name" value="Acetyltransf_6"/>
    <property type="match status" value="1"/>
</dbReference>
<dbReference type="AlphaFoldDB" id="A0A396RQE8"/>
<dbReference type="RefSeq" id="WP_118862205.1">
    <property type="nucleotide sequence ID" value="NZ_QWLV01000001.1"/>
</dbReference>
<comment type="caution">
    <text evidence="2">The sequence shown here is derived from an EMBL/GenBank/DDBJ whole genome shotgun (WGS) entry which is preliminary data.</text>
</comment>
<dbReference type="Proteomes" id="UP000266693">
    <property type="component" value="Unassembled WGS sequence"/>
</dbReference>
<evidence type="ECO:0000313" key="2">
    <source>
        <dbReference type="EMBL" id="RHW18698.1"/>
    </source>
</evidence>
<dbReference type="SUPFAM" id="SSF55729">
    <property type="entry name" value="Acyl-CoA N-acyltransferases (Nat)"/>
    <property type="match status" value="1"/>
</dbReference>
<gene>
    <name evidence="2" type="ORF">D1610_00565</name>
</gene>
<dbReference type="OrthoDB" id="8334427at2"/>
<protein>
    <submittedName>
        <fullName evidence="2">GNAT family N-acetyltransferase</fullName>
    </submittedName>
</protein>
<keyword evidence="3" id="KW-1185">Reference proteome</keyword>
<dbReference type="InterPro" id="IPR038740">
    <property type="entry name" value="BioF2-like_GNAT_dom"/>
</dbReference>
<keyword evidence="2" id="KW-0808">Transferase</keyword>
<evidence type="ECO:0000313" key="3">
    <source>
        <dbReference type="Proteomes" id="UP000266693"/>
    </source>
</evidence>
<evidence type="ECO:0000259" key="1">
    <source>
        <dbReference type="Pfam" id="PF13480"/>
    </source>
</evidence>
<proteinExistence type="predicted"/>
<dbReference type="InterPro" id="IPR016181">
    <property type="entry name" value="Acyl_CoA_acyltransferase"/>
</dbReference>
<dbReference type="Gene3D" id="3.40.630.30">
    <property type="match status" value="1"/>
</dbReference>
<name>A0A396RQE8_9SPHN</name>
<feature type="domain" description="BioF2-like acetyltransferase" evidence="1">
    <location>
        <begin position="165"/>
        <end position="294"/>
    </location>
</feature>
<dbReference type="EMBL" id="QWLV01000001">
    <property type="protein sequence ID" value="RHW18698.1"/>
    <property type="molecule type" value="Genomic_DNA"/>
</dbReference>
<organism evidence="2 3">
    <name type="scientific">Sphingomonas gilva</name>
    <dbReference type="NCBI Taxonomy" id="2305907"/>
    <lineage>
        <taxon>Bacteria</taxon>
        <taxon>Pseudomonadati</taxon>
        <taxon>Pseudomonadota</taxon>
        <taxon>Alphaproteobacteria</taxon>
        <taxon>Sphingomonadales</taxon>
        <taxon>Sphingomonadaceae</taxon>
        <taxon>Sphingomonas</taxon>
    </lineage>
</organism>
<sequence>MATRAALPGVEVALFDDLDALAADAAGAMDAQVSPYHRLGWYRMTRDHVLGATPLVAARARDGDDAAWLLLTAAGEAYASWYSLRVGPVFSGAPRPDLLTAIVRALKPRFAHVALAPMEPADAVLTLGAFRAAGWWTRESEATANWVAHVGGLSFDDYWAARPSRLRNTVKRKAKAAALDIAIHARFDPAAWADYEAIYAASWKPEEGSPAFLRAMVEGAGALRLGIARHAGQPIAAQLWTIDGGTATIHKLAYREDAKALSAGSILGHAMFRHVLTHDRPATIDYGTGDDAYKADWMDERRMLMRVEAWNPRTVGGVARAAKARLLKG</sequence>
<reference evidence="2 3" key="1">
    <citation type="submission" date="2018-08" db="EMBL/GenBank/DDBJ databases">
        <title>The multiple taxonomic identification of Sphingomonas gilva.</title>
        <authorList>
            <person name="Zhu D."/>
            <person name="Zheng S."/>
        </authorList>
    </citation>
    <scope>NUCLEOTIDE SEQUENCE [LARGE SCALE GENOMIC DNA]</scope>
    <source>
        <strain evidence="2 3">ZDH117</strain>
    </source>
</reference>
<accession>A0A396RQE8</accession>
<dbReference type="GO" id="GO:0016740">
    <property type="term" value="F:transferase activity"/>
    <property type="evidence" value="ECO:0007669"/>
    <property type="project" value="UniProtKB-KW"/>
</dbReference>